<evidence type="ECO:0000313" key="2">
    <source>
        <dbReference type="Proteomes" id="UP000037696"/>
    </source>
</evidence>
<protein>
    <submittedName>
        <fullName evidence="1">Uncharacterized protein</fullName>
    </submittedName>
</protein>
<organism evidence="1 2">
    <name type="scientific">Penicillium nordicum</name>
    <dbReference type="NCBI Taxonomy" id="229535"/>
    <lineage>
        <taxon>Eukaryota</taxon>
        <taxon>Fungi</taxon>
        <taxon>Dikarya</taxon>
        <taxon>Ascomycota</taxon>
        <taxon>Pezizomycotina</taxon>
        <taxon>Eurotiomycetes</taxon>
        <taxon>Eurotiomycetidae</taxon>
        <taxon>Eurotiales</taxon>
        <taxon>Aspergillaceae</taxon>
        <taxon>Penicillium</taxon>
    </lineage>
</organism>
<dbReference type="EMBL" id="LHQQ01000190">
    <property type="protein sequence ID" value="KOS39730.1"/>
    <property type="molecule type" value="Genomic_DNA"/>
</dbReference>
<dbReference type="AlphaFoldDB" id="A0A0M8P3N1"/>
<name>A0A0M8P3N1_9EURO</name>
<evidence type="ECO:0000313" key="1">
    <source>
        <dbReference type="EMBL" id="KOS39730.1"/>
    </source>
</evidence>
<reference evidence="1 2" key="1">
    <citation type="submission" date="2015-08" db="EMBL/GenBank/DDBJ databases">
        <title>Genome sequencing of Penicillium nordicum.</title>
        <authorList>
            <person name="Nguyen H.D."/>
            <person name="Seifert K.A."/>
        </authorList>
    </citation>
    <scope>NUCLEOTIDE SEQUENCE [LARGE SCALE GENOMIC DNA]</scope>
    <source>
        <strain evidence="1 2">DAOMC 185683</strain>
    </source>
</reference>
<keyword evidence="2" id="KW-1185">Reference proteome</keyword>
<sequence length="116" mass="13360">MFPRYIFWVIIACEHLSLWRHVVRTYSLGQRVRSYNLTLTTRPCFGKLETVSYFEQICGHLHTSYNGPVILTGGDRLVVVSKVLFHILAKYGRSYPLVRSLTQPNALQSTLMSPRS</sequence>
<gene>
    <name evidence="1" type="ORF">ACN38_g9419</name>
</gene>
<accession>A0A0M8P3N1</accession>
<proteinExistence type="predicted"/>
<comment type="caution">
    <text evidence="1">The sequence shown here is derived from an EMBL/GenBank/DDBJ whole genome shotgun (WGS) entry which is preliminary data.</text>
</comment>
<dbReference type="Proteomes" id="UP000037696">
    <property type="component" value="Unassembled WGS sequence"/>
</dbReference>